<dbReference type="EMBL" id="BJWL01000211">
    <property type="protein sequence ID" value="GFS34431.1"/>
    <property type="molecule type" value="Genomic_DNA"/>
</dbReference>
<name>A0A7J0DG12_9ERIC</name>
<evidence type="ECO:0000256" key="1">
    <source>
        <dbReference type="SAM" id="MobiDB-lite"/>
    </source>
</evidence>
<dbReference type="OrthoDB" id="8068264at2759"/>
<dbReference type="AlphaFoldDB" id="A0A7J0DG12"/>
<dbReference type="Proteomes" id="UP000585474">
    <property type="component" value="Unassembled WGS sequence"/>
</dbReference>
<gene>
    <name evidence="3" type="ORF">Acr_00g0034000</name>
</gene>
<accession>A0A7J0DG12</accession>
<proteinExistence type="predicted"/>
<protein>
    <recommendedName>
        <fullName evidence="2">Retrotransposon gag domain-containing protein</fullName>
    </recommendedName>
</protein>
<dbReference type="Pfam" id="PF03732">
    <property type="entry name" value="Retrotrans_gag"/>
    <property type="match status" value="1"/>
</dbReference>
<evidence type="ECO:0000313" key="4">
    <source>
        <dbReference type="Proteomes" id="UP000585474"/>
    </source>
</evidence>
<keyword evidence="4" id="KW-1185">Reference proteome</keyword>
<evidence type="ECO:0000313" key="3">
    <source>
        <dbReference type="EMBL" id="GFS34431.1"/>
    </source>
</evidence>
<comment type="caution">
    <text evidence="3">The sequence shown here is derived from an EMBL/GenBank/DDBJ whole genome shotgun (WGS) entry which is preliminary data.</text>
</comment>
<feature type="domain" description="Retrotransposon gag" evidence="2">
    <location>
        <begin position="197"/>
        <end position="282"/>
    </location>
</feature>
<feature type="region of interest" description="Disordered" evidence="1">
    <location>
        <begin position="130"/>
        <end position="149"/>
    </location>
</feature>
<evidence type="ECO:0000259" key="2">
    <source>
        <dbReference type="Pfam" id="PF03732"/>
    </source>
</evidence>
<organism evidence="3 4">
    <name type="scientific">Actinidia rufa</name>
    <dbReference type="NCBI Taxonomy" id="165716"/>
    <lineage>
        <taxon>Eukaryota</taxon>
        <taxon>Viridiplantae</taxon>
        <taxon>Streptophyta</taxon>
        <taxon>Embryophyta</taxon>
        <taxon>Tracheophyta</taxon>
        <taxon>Spermatophyta</taxon>
        <taxon>Magnoliopsida</taxon>
        <taxon>eudicotyledons</taxon>
        <taxon>Gunneridae</taxon>
        <taxon>Pentapetalae</taxon>
        <taxon>asterids</taxon>
        <taxon>Ericales</taxon>
        <taxon>Actinidiaceae</taxon>
        <taxon>Actinidia</taxon>
    </lineage>
</organism>
<reference evidence="4" key="1">
    <citation type="submission" date="2019-07" db="EMBL/GenBank/DDBJ databases">
        <title>De Novo Assembly of kiwifruit Actinidia rufa.</title>
        <authorList>
            <person name="Sugita-Konishi S."/>
            <person name="Sato K."/>
            <person name="Mori E."/>
            <person name="Abe Y."/>
            <person name="Kisaki G."/>
            <person name="Hamano K."/>
            <person name="Suezawa K."/>
            <person name="Otani M."/>
            <person name="Fukuda T."/>
            <person name="Manabe T."/>
            <person name="Gomi K."/>
            <person name="Tabuchi M."/>
            <person name="Akimitsu K."/>
            <person name="Kataoka I."/>
        </authorList>
    </citation>
    <scope>NUCLEOTIDE SEQUENCE [LARGE SCALE GENOMIC DNA]</scope>
    <source>
        <strain evidence="4">cv. Fuchu</strain>
    </source>
</reference>
<sequence>MEPLEQKVEDLRVIVEQLAVSVQQLQRELPRADGNRAGLFQPNQLVLERPPNYHRYEPRDPIINVEAPTFDGRLDPKAFTDWIREMDHFFEWHNLFDDRKAYTFVQNYEMVNKPSFGRCFENRNTPRLPVALPQFGPTPTTAPLPNDSKEKGILTESPGMKSTFQCYKCQGFGHKAANCGNRTLFVDSQNQNHERDDVKSNFMRMRTSNETRPVVETWDILKKELKDQFRPCNSSWVARESLQGLRHTILVRDYVKEFSFLLLDIRDMSEEDKLFNFMVGLQNWAQLELRRLGLKDLSSAIVLRMVYLTTSWVIPRLQSSRRTSLKGKMEKTMVRNSNQRRLTHRQLEEIVSEDTCPKGLRAVADKCMWQAGVKDRFFP</sequence>
<dbReference type="InterPro" id="IPR005162">
    <property type="entry name" value="Retrotrans_gag_dom"/>
</dbReference>